<dbReference type="Proteomes" id="UP001162501">
    <property type="component" value="Chromosome 21"/>
</dbReference>
<accession>A0ACB0EMG2</accession>
<protein>
    <submittedName>
        <fullName evidence="1">Uncharacterized protein</fullName>
    </submittedName>
</protein>
<organism evidence="1 2">
    <name type="scientific">Rangifer tarandus platyrhynchus</name>
    <name type="common">Svalbard reindeer</name>
    <dbReference type="NCBI Taxonomy" id="3082113"/>
    <lineage>
        <taxon>Eukaryota</taxon>
        <taxon>Metazoa</taxon>
        <taxon>Chordata</taxon>
        <taxon>Craniata</taxon>
        <taxon>Vertebrata</taxon>
        <taxon>Euteleostomi</taxon>
        <taxon>Mammalia</taxon>
        <taxon>Eutheria</taxon>
        <taxon>Laurasiatheria</taxon>
        <taxon>Artiodactyla</taxon>
        <taxon>Ruminantia</taxon>
        <taxon>Pecora</taxon>
        <taxon>Cervidae</taxon>
        <taxon>Odocoileinae</taxon>
        <taxon>Rangifer</taxon>
    </lineage>
</organism>
<sequence length="99" mass="9951">MQEAATARKRRALREPGRPGPARPGGAAASGFQAPGPGLRRHLPAAARTRGPGGRGGDGAGGTEPGSQRGGHRARVGGSAPACASAFSRATHPRCSFRF</sequence>
<proteinExistence type="predicted"/>
<dbReference type="EMBL" id="OX596105">
    <property type="protein sequence ID" value="CAI9701478.1"/>
    <property type="molecule type" value="Genomic_DNA"/>
</dbReference>
<evidence type="ECO:0000313" key="2">
    <source>
        <dbReference type="Proteomes" id="UP001162501"/>
    </source>
</evidence>
<reference evidence="1" key="1">
    <citation type="submission" date="2023-05" db="EMBL/GenBank/DDBJ databases">
        <authorList>
            <consortium name="ELIXIR-Norway"/>
        </authorList>
    </citation>
    <scope>NUCLEOTIDE SEQUENCE</scope>
</reference>
<name>A0ACB0EMG2_RANTA</name>
<gene>
    <name evidence="1" type="ORF">MRATA1EN3_LOCUS12691</name>
</gene>
<evidence type="ECO:0000313" key="1">
    <source>
        <dbReference type="EMBL" id="CAI9701478.1"/>
    </source>
</evidence>